<dbReference type="GO" id="GO:0005576">
    <property type="term" value="C:extracellular region"/>
    <property type="evidence" value="ECO:0007669"/>
    <property type="project" value="TreeGrafter"/>
</dbReference>
<sequence length="93" mass="9895">MQPGGRGGYQWISDTGVRYGIDTEAEGDKTLEALGLHKPALTIPSSILDLFASGPSLSRADALLARDSLTPTDRQAVPVQTDTQLAQNAQESR</sequence>
<proteinExistence type="predicted"/>
<evidence type="ECO:0000256" key="1">
    <source>
        <dbReference type="SAM" id="MobiDB-lite"/>
    </source>
</evidence>
<evidence type="ECO:0000313" key="2">
    <source>
        <dbReference type="EMBL" id="EUA60778.1"/>
    </source>
</evidence>
<evidence type="ECO:0000313" key="3">
    <source>
        <dbReference type="Proteomes" id="UP000021210"/>
    </source>
</evidence>
<accession>A0A829QCV2</accession>
<dbReference type="EMBL" id="JAOH01000002">
    <property type="protein sequence ID" value="EUA60778.1"/>
    <property type="molecule type" value="Genomic_DNA"/>
</dbReference>
<reference evidence="2 3" key="1">
    <citation type="submission" date="2013-12" db="EMBL/GenBank/DDBJ databases">
        <authorList>
            <person name="Zelazny A."/>
            <person name="Olivier K."/>
            <person name="Holland S."/>
            <person name="Lenaerts A."/>
            <person name="Ordway D."/>
            <person name="DeGroote M.A."/>
            <person name="Parker T."/>
            <person name="Sizemore C."/>
            <person name="Tallon L.J."/>
            <person name="Sadzewicz L.K."/>
            <person name="Sengamalay N."/>
            <person name="Fraser C.M."/>
            <person name="Hine E."/>
            <person name="Shefchek K.A."/>
            <person name="Das S.P."/>
            <person name="Tettelin H."/>
        </authorList>
    </citation>
    <scope>NUCLEOTIDE SEQUENCE [LARGE SCALE GENOMIC DNA]</scope>
    <source>
        <strain evidence="2 3">1948</strain>
    </source>
</reference>
<comment type="caution">
    <text evidence="2">The sequence shown here is derived from an EMBL/GenBank/DDBJ whole genome shotgun (WGS) entry which is preliminary data.</text>
</comment>
<dbReference type="Pfam" id="PF05108">
    <property type="entry name" value="T7SS_ESX1_EccB"/>
    <property type="match status" value="1"/>
</dbReference>
<feature type="region of interest" description="Disordered" evidence="1">
    <location>
        <begin position="73"/>
        <end position="93"/>
    </location>
</feature>
<organism evidence="2 3">
    <name type="scientific">Mycobacteroides abscessus 1948</name>
    <dbReference type="NCBI Taxonomy" id="1299323"/>
    <lineage>
        <taxon>Bacteria</taxon>
        <taxon>Bacillati</taxon>
        <taxon>Actinomycetota</taxon>
        <taxon>Actinomycetes</taxon>
        <taxon>Mycobacteriales</taxon>
        <taxon>Mycobacteriaceae</taxon>
        <taxon>Mycobacteroides</taxon>
        <taxon>Mycobacteroides abscessus</taxon>
    </lineage>
</organism>
<dbReference type="Proteomes" id="UP000021210">
    <property type="component" value="Unassembled WGS sequence"/>
</dbReference>
<gene>
    <name evidence="2" type="ORF">I542_0914</name>
</gene>
<name>A0A829QCV2_9MYCO</name>
<protein>
    <submittedName>
        <fullName evidence="2">Uncharacterized protein</fullName>
    </submittedName>
</protein>
<dbReference type="InterPro" id="IPR007795">
    <property type="entry name" value="T7SS_EccB"/>
</dbReference>
<dbReference type="PANTHER" id="PTHR40765">
    <property type="entry name" value="ESX-2 SECRETION SYSTEM ATPASE ECCB2"/>
    <property type="match status" value="1"/>
</dbReference>
<dbReference type="PANTHER" id="PTHR40765:SF2">
    <property type="entry name" value="ESX-2 SECRETION SYSTEM ATPASE ECCB2"/>
    <property type="match status" value="1"/>
</dbReference>
<dbReference type="AlphaFoldDB" id="A0A829QCV2"/>